<accession>A0A833R2F8</accession>
<keyword evidence="5" id="KW-0540">Nuclease</keyword>
<dbReference type="SMART" id="SM00535">
    <property type="entry name" value="RIBOc"/>
    <property type="match status" value="2"/>
</dbReference>
<sequence>MSSKMKRSSEAAIGDDGLEAETKKIKRDCTQLEPRSYQLEMLEVAMTRNTIAMLDTGAGKTMIAVMLINHVWSDFISSSNNSQKKGRRVIIFLAPTVHLVMQQYEVIKQSTNLEIEFYHGTKGVDTWKAEIWQKELSLYQVLVMTPQILLDALRKAFITLDIVHLMILDECHRATGNHPYSVIMTEFYHKAECKPRVFGMTASPVIRKGVSSFTDCEAQLSELESLLNAKIYTLTDRSELDDFVPLAKQLNKYYNSNPVHFDGLRAKLGQLLSQFDGEIANLQNATSFQYKDIDDTIKNSRKHLQTWLNRFFVSLDEGGLICAAEATKFCMESHQIKEDSDSSDVSAASVLCTKFLERVLDEIKINFVDGYEELFSSESGCKEALELGYLSPKVYELIQIFLSFSKSSQVRCLIFVERIMTARVMKQLMRKISFLSHFTFSYLCGGSSDSLSPKKQKETLDSFRSGKVNLLFTTDVAEEGLHIPDCSNVIRFDLPKTVRSYVQSCGRARQVDSQFFIMLERGNVQQRDLIFDILRSKYAMIDTAIKRDPDDALFPKTCTHDEEKEYCIESTGAKVTISSSISIIYRYCEKLPRDKFYIPRPTLEVKHCCSGSYKCKLILPPSSAFQTLEGPTERSCQKAKQSACLEACKKLHQMGALDDYLSPCTEVPFGEHQSEKDLMRPATTNGEGTTRRKELHSRAATSAMSGTWACTNAGVKLQGYRFDFLCNMPETKYSSFVLLIDSILDKDVGSLELDLYLIDKKVKATVSPCGPIELDQKQLEKAKRFQELFFNGLFGRLVMGMKSAGQLRNFLLNEQPEMSLWSPANMYLLLPIDSGCNKTVHINWRGIESAASAVQFVKDAYLNPGDTFSSIEKIRKEGEVCLANKKVEMSKLKDAVVMAVHSGKIYLVLEVLPDMTADSPFDGVTEKSGAEFPTFTEYFSKKYDVVLQHHSQPMVLLKHSHNAHNLLYAHANEADGASENKKHKKLGATKKPEFHAHMPPELLIHIDVPVDVLKSFYLLPSMMYRIESLMLASQLRKEVGYNPTDCCIPSSLILEALSTLRASEDFSFERLELLGDSVLKYAVSCSVFFKYPNKHEGQLSNTRTQIICNATLYRLGIRQNIQAYIRDEAFEPRRWLAPGQVTIFPSPCECKLTGSTEEVYLIQDDTNSLVLGKTCDKGHRWMCSKTISDCVEALIGAYFVGGGLDAAFAFLKWLGIDAMVGDEAISNAIQTASLRDYAPKIDEIRIIEEKIGYKFAVKGLLLEAIMHPTQQDPAITYCYQRLEFLGDSVLDILITRHLYEKYTDVDPGELTDLRSASVNNETFAQTAVRHKLHLHLQHGSGLLLQQITDYIRALGESQNSPDPEKNAPKGPKVLGDIVESITGAILIDTKFNLTRVWEIVESLLSPLVTPESLELPPFRELSELCSHQGYYLGTTCMKRKDEMVTAVLEVQLQELRVTRRAIERNTKEAKGKAAFLLLKDLEKRGVMHSRYETQVKQLDHTAKGTKDPEESHITAMDLDAPVPPYRNGLLDSHLDAPILVNVGSNKGGPRIALFDLCKKKEWPMPIFDFTEERQSAGGKGGPLIFTSIVTLHLPFSGEIKLPGDGRADKKRAQDSAALALLYELQKLRQCQVIVTQAS</sequence>
<dbReference type="CDD" id="cd00593">
    <property type="entry name" value="RIBOc"/>
    <property type="match status" value="2"/>
</dbReference>
<evidence type="ECO:0000259" key="22">
    <source>
        <dbReference type="PROSITE" id="PS50821"/>
    </source>
</evidence>
<dbReference type="GO" id="GO:0046872">
    <property type="term" value="F:metal ion binding"/>
    <property type="evidence" value="ECO:0007669"/>
    <property type="project" value="UniProtKB-KW"/>
</dbReference>
<dbReference type="Gene3D" id="3.30.160.380">
    <property type="entry name" value="Dicer dimerisation domain"/>
    <property type="match status" value="1"/>
</dbReference>
<dbReference type="InterPro" id="IPR011545">
    <property type="entry name" value="DEAD/DEAH_box_helicase_dom"/>
</dbReference>
<dbReference type="Gene3D" id="2.170.260.10">
    <property type="entry name" value="paz domain"/>
    <property type="match status" value="1"/>
</dbReference>
<dbReference type="PROSITE" id="PS50821">
    <property type="entry name" value="PAZ"/>
    <property type="match status" value="1"/>
</dbReference>
<keyword evidence="14 20" id="KW-0694">RNA-binding</keyword>
<feature type="domain" description="Helicase C-terminal" evidence="24">
    <location>
        <begin position="396"/>
        <end position="549"/>
    </location>
</feature>
<evidence type="ECO:0000256" key="9">
    <source>
        <dbReference type="ARBA" id="ARBA00022759"/>
    </source>
</evidence>
<dbReference type="Pfam" id="PF00271">
    <property type="entry name" value="Helicase_C"/>
    <property type="match status" value="1"/>
</dbReference>
<dbReference type="CDD" id="cd18802">
    <property type="entry name" value="SF2_C_dicer"/>
    <property type="match status" value="1"/>
</dbReference>
<reference evidence="26" key="1">
    <citation type="submission" date="2020-01" db="EMBL/GenBank/DDBJ databases">
        <title>Genome sequence of Kobresia littledalei, the first chromosome-level genome in the family Cyperaceae.</title>
        <authorList>
            <person name="Qu G."/>
        </authorList>
    </citation>
    <scope>NUCLEOTIDE SEQUENCE</scope>
    <source>
        <strain evidence="26">C.B.Clarke</strain>
        <tissue evidence="26">Leaf</tissue>
    </source>
</reference>
<evidence type="ECO:0000256" key="2">
    <source>
        <dbReference type="ARBA" id="ARBA00001946"/>
    </source>
</evidence>
<dbReference type="Gene3D" id="3.30.160.20">
    <property type="match status" value="1"/>
</dbReference>
<dbReference type="PROSITE" id="PS50142">
    <property type="entry name" value="RNASE_3_2"/>
    <property type="match status" value="2"/>
</dbReference>
<dbReference type="GO" id="GO:0004525">
    <property type="term" value="F:ribonuclease III activity"/>
    <property type="evidence" value="ECO:0007669"/>
    <property type="project" value="InterPro"/>
</dbReference>
<dbReference type="InterPro" id="IPR038248">
    <property type="entry name" value="Dicer_dimer_sf"/>
</dbReference>
<evidence type="ECO:0000259" key="21">
    <source>
        <dbReference type="PROSITE" id="PS50142"/>
    </source>
</evidence>
<evidence type="ECO:0000256" key="6">
    <source>
        <dbReference type="ARBA" id="ARBA00022723"/>
    </source>
</evidence>
<feature type="domain" description="RNase III" evidence="21">
    <location>
        <begin position="1032"/>
        <end position="1203"/>
    </location>
</feature>
<evidence type="ECO:0000256" key="11">
    <source>
        <dbReference type="ARBA" id="ARBA00022806"/>
    </source>
</evidence>
<evidence type="ECO:0000256" key="13">
    <source>
        <dbReference type="ARBA" id="ARBA00022842"/>
    </source>
</evidence>
<evidence type="ECO:0000313" key="27">
    <source>
        <dbReference type="Proteomes" id="UP000623129"/>
    </source>
</evidence>
<keyword evidence="16" id="KW-0464">Manganese</keyword>
<evidence type="ECO:0000256" key="14">
    <source>
        <dbReference type="ARBA" id="ARBA00022884"/>
    </source>
</evidence>
<keyword evidence="8" id="KW-0547">Nucleotide-binding</keyword>
<feature type="domain" description="Dicer dsRNA-binding fold" evidence="25">
    <location>
        <begin position="580"/>
        <end position="671"/>
    </location>
</feature>
<proteinExistence type="inferred from homology"/>
<dbReference type="SMART" id="SM00949">
    <property type="entry name" value="PAZ"/>
    <property type="match status" value="1"/>
</dbReference>
<dbReference type="SMART" id="SM00487">
    <property type="entry name" value="DEXDc"/>
    <property type="match status" value="1"/>
</dbReference>
<keyword evidence="27" id="KW-1185">Reference proteome</keyword>
<keyword evidence="11" id="KW-0347">Helicase</keyword>
<dbReference type="SUPFAM" id="SSF69065">
    <property type="entry name" value="RNase III domain-like"/>
    <property type="match status" value="2"/>
</dbReference>
<evidence type="ECO:0000256" key="5">
    <source>
        <dbReference type="ARBA" id="ARBA00022722"/>
    </source>
</evidence>
<dbReference type="EMBL" id="SWLB01000006">
    <property type="protein sequence ID" value="KAF3337255.1"/>
    <property type="molecule type" value="Genomic_DNA"/>
</dbReference>
<name>A0A833R2F8_9POAL</name>
<evidence type="ECO:0000256" key="8">
    <source>
        <dbReference type="ARBA" id="ARBA00022741"/>
    </source>
</evidence>
<dbReference type="Pfam" id="PF00636">
    <property type="entry name" value="Ribonuclease_3"/>
    <property type="match status" value="2"/>
</dbReference>
<keyword evidence="9" id="KW-0255">Endonuclease</keyword>
<evidence type="ECO:0000256" key="1">
    <source>
        <dbReference type="ARBA" id="ARBA00001936"/>
    </source>
</evidence>
<dbReference type="FunFam" id="3.30.160.380:FF:000001">
    <property type="entry name" value="Endoribonuclease dicer-like 1"/>
    <property type="match status" value="1"/>
</dbReference>
<dbReference type="GO" id="GO:0003723">
    <property type="term" value="F:RNA binding"/>
    <property type="evidence" value="ECO:0007669"/>
    <property type="project" value="UniProtKB-UniRule"/>
</dbReference>
<evidence type="ECO:0000256" key="3">
    <source>
        <dbReference type="ARBA" id="ARBA00004123"/>
    </source>
</evidence>
<dbReference type="Pfam" id="PF00270">
    <property type="entry name" value="DEAD"/>
    <property type="match status" value="1"/>
</dbReference>
<evidence type="ECO:0000256" key="12">
    <source>
        <dbReference type="ARBA" id="ARBA00022840"/>
    </source>
</evidence>
<keyword evidence="6" id="KW-0479">Metal-binding</keyword>
<comment type="caution">
    <text evidence="26">The sequence shown here is derived from an EMBL/GenBank/DDBJ whole genome shotgun (WGS) entry which is preliminary data.</text>
</comment>
<evidence type="ECO:0000256" key="20">
    <source>
        <dbReference type="PROSITE-ProRule" id="PRU00657"/>
    </source>
</evidence>
<dbReference type="InterPro" id="IPR036085">
    <property type="entry name" value="PAZ_dom_sf"/>
</dbReference>
<dbReference type="PROSITE" id="PS51194">
    <property type="entry name" value="HELICASE_CTER"/>
    <property type="match status" value="1"/>
</dbReference>
<dbReference type="Proteomes" id="UP000623129">
    <property type="component" value="Unassembled WGS sequence"/>
</dbReference>
<dbReference type="Gene3D" id="1.10.1520.10">
    <property type="entry name" value="Ribonuclease III domain"/>
    <property type="match status" value="2"/>
</dbReference>
<keyword evidence="12" id="KW-0067">ATP-binding</keyword>
<dbReference type="GO" id="GO:0010267">
    <property type="term" value="P:ta-siRNA processing"/>
    <property type="evidence" value="ECO:0007669"/>
    <property type="project" value="UniProtKB-ARBA"/>
</dbReference>
<dbReference type="PROSITE" id="PS51192">
    <property type="entry name" value="HELICASE_ATP_BIND_1"/>
    <property type="match status" value="1"/>
</dbReference>
<dbReference type="FunFam" id="1.10.1520.10:FF:000008">
    <property type="entry name" value="Dicer-like 104"/>
    <property type="match status" value="1"/>
</dbReference>
<dbReference type="SUPFAM" id="SSF54768">
    <property type="entry name" value="dsRNA-binding domain-like"/>
    <property type="match status" value="1"/>
</dbReference>
<comment type="subunit">
    <text evidence="4">May interact with ARGONAUTE1 or PINHEAD through their common PAZ domains.</text>
</comment>
<evidence type="ECO:0000256" key="7">
    <source>
        <dbReference type="ARBA" id="ARBA00022737"/>
    </source>
</evidence>
<evidence type="ECO:0000256" key="15">
    <source>
        <dbReference type="ARBA" id="ARBA00023158"/>
    </source>
</evidence>
<dbReference type="FunFam" id="3.40.50.300:FF:000420">
    <property type="entry name" value="Endoribonuclease dicer-like 1"/>
    <property type="match status" value="1"/>
</dbReference>
<evidence type="ECO:0000313" key="26">
    <source>
        <dbReference type="EMBL" id="KAF3337255.1"/>
    </source>
</evidence>
<keyword evidence="17" id="KW-0539">Nucleus</keyword>
<dbReference type="GO" id="GO:0005634">
    <property type="term" value="C:nucleus"/>
    <property type="evidence" value="ECO:0007669"/>
    <property type="project" value="UniProtKB-SubCell"/>
</dbReference>
<dbReference type="InterPro" id="IPR036389">
    <property type="entry name" value="RNase_III_sf"/>
</dbReference>
<dbReference type="InterPro" id="IPR003100">
    <property type="entry name" value="PAZ_dom"/>
</dbReference>
<keyword evidence="10" id="KW-0378">Hydrolase</keyword>
<keyword evidence="15" id="KW-0943">RNA-mediated gene silencing</keyword>
<gene>
    <name evidence="26" type="ORF">FCM35_KLT17842</name>
</gene>
<dbReference type="InterPro" id="IPR000999">
    <property type="entry name" value="RNase_III_dom"/>
</dbReference>
<evidence type="ECO:0000256" key="17">
    <source>
        <dbReference type="ARBA" id="ARBA00023242"/>
    </source>
</evidence>
<dbReference type="GO" id="GO:0004386">
    <property type="term" value="F:helicase activity"/>
    <property type="evidence" value="ECO:0007669"/>
    <property type="project" value="UniProtKB-KW"/>
</dbReference>
<comment type="function">
    <text evidence="19">Probably involved in the RNA silencing pathway. May cleave double-stranded RNA to produce short 21-24 nucleotides (nt) RNAs which target the selective destruction of complementary RNAs.</text>
</comment>
<evidence type="ECO:0000259" key="23">
    <source>
        <dbReference type="PROSITE" id="PS51192"/>
    </source>
</evidence>
<comment type="subcellular location">
    <subcellularLocation>
        <location evidence="3">Nucleus</location>
    </subcellularLocation>
</comment>
<dbReference type="PANTHER" id="PTHR14950">
    <property type="entry name" value="DICER-RELATED"/>
    <property type="match status" value="1"/>
</dbReference>
<evidence type="ECO:0000256" key="19">
    <source>
        <dbReference type="ARBA" id="ARBA00056187"/>
    </source>
</evidence>
<feature type="domain" description="PAZ" evidence="22">
    <location>
        <begin position="869"/>
        <end position="1007"/>
    </location>
</feature>
<protein>
    <submittedName>
        <fullName evidence="26">Endoribonuclease Dicer 3a-like protein</fullName>
    </submittedName>
</protein>
<dbReference type="InterPro" id="IPR005034">
    <property type="entry name" value="Dicer_dimerisation"/>
</dbReference>
<dbReference type="SUPFAM" id="SSF52540">
    <property type="entry name" value="P-loop containing nucleoside triphosphate hydrolases"/>
    <property type="match status" value="1"/>
</dbReference>
<dbReference type="Gene3D" id="3.40.50.300">
    <property type="entry name" value="P-loop containing nucleotide triphosphate hydrolases"/>
    <property type="match status" value="2"/>
</dbReference>
<comment type="cofactor">
    <cofactor evidence="2">
        <name>Mg(2+)</name>
        <dbReference type="ChEBI" id="CHEBI:18420"/>
    </cofactor>
</comment>
<dbReference type="Pfam" id="PF03368">
    <property type="entry name" value="Dicer_dimer"/>
    <property type="match status" value="1"/>
</dbReference>
<dbReference type="InterPro" id="IPR001650">
    <property type="entry name" value="Helicase_C-like"/>
</dbReference>
<evidence type="ECO:0000256" key="18">
    <source>
        <dbReference type="ARBA" id="ARBA00035116"/>
    </source>
</evidence>
<dbReference type="FunFam" id="3.40.50.300:FF:000705">
    <property type="entry name" value="Endoribonuclease dicer-like protein"/>
    <property type="match status" value="1"/>
</dbReference>
<comment type="similarity">
    <text evidence="18 20">Belongs to the helicase family. Dicer subfamily.</text>
</comment>
<dbReference type="CDD" id="cd18034">
    <property type="entry name" value="DEXHc_dicer"/>
    <property type="match status" value="1"/>
</dbReference>
<evidence type="ECO:0000256" key="10">
    <source>
        <dbReference type="ARBA" id="ARBA00022801"/>
    </source>
</evidence>
<dbReference type="GO" id="GO:0005737">
    <property type="term" value="C:cytoplasm"/>
    <property type="evidence" value="ECO:0007669"/>
    <property type="project" value="TreeGrafter"/>
</dbReference>
<dbReference type="PANTHER" id="PTHR14950:SF46">
    <property type="entry name" value="ENDORIBONUCLEASE DICER HOMOLOG 3"/>
    <property type="match status" value="1"/>
</dbReference>
<dbReference type="PROSITE" id="PS00517">
    <property type="entry name" value="RNASE_3_1"/>
    <property type="match status" value="1"/>
</dbReference>
<organism evidence="26 27">
    <name type="scientific">Carex littledalei</name>
    <dbReference type="NCBI Taxonomy" id="544730"/>
    <lineage>
        <taxon>Eukaryota</taxon>
        <taxon>Viridiplantae</taxon>
        <taxon>Streptophyta</taxon>
        <taxon>Embryophyta</taxon>
        <taxon>Tracheophyta</taxon>
        <taxon>Spermatophyta</taxon>
        <taxon>Magnoliopsida</taxon>
        <taxon>Liliopsida</taxon>
        <taxon>Poales</taxon>
        <taxon>Cyperaceae</taxon>
        <taxon>Cyperoideae</taxon>
        <taxon>Cariceae</taxon>
        <taxon>Carex</taxon>
        <taxon>Carex subgen. Euthyceras</taxon>
    </lineage>
</organism>
<feature type="domain" description="Helicase ATP-binding" evidence="23">
    <location>
        <begin position="41"/>
        <end position="222"/>
    </location>
</feature>
<dbReference type="SUPFAM" id="SSF101690">
    <property type="entry name" value="PAZ domain"/>
    <property type="match status" value="1"/>
</dbReference>
<dbReference type="SMART" id="SM00490">
    <property type="entry name" value="HELICc"/>
    <property type="match status" value="1"/>
</dbReference>
<dbReference type="InterPro" id="IPR027417">
    <property type="entry name" value="P-loop_NTPase"/>
</dbReference>
<evidence type="ECO:0000259" key="24">
    <source>
        <dbReference type="PROSITE" id="PS51194"/>
    </source>
</evidence>
<evidence type="ECO:0000256" key="16">
    <source>
        <dbReference type="ARBA" id="ARBA00023211"/>
    </source>
</evidence>
<feature type="domain" description="RNase III" evidence="21">
    <location>
        <begin position="1244"/>
        <end position="1390"/>
    </location>
</feature>
<evidence type="ECO:0000256" key="4">
    <source>
        <dbReference type="ARBA" id="ARBA00011499"/>
    </source>
</evidence>
<dbReference type="GO" id="GO:0005524">
    <property type="term" value="F:ATP binding"/>
    <property type="evidence" value="ECO:0007669"/>
    <property type="project" value="UniProtKB-KW"/>
</dbReference>
<dbReference type="OrthoDB" id="6513042at2759"/>
<keyword evidence="13" id="KW-0460">Magnesium</keyword>
<evidence type="ECO:0000259" key="25">
    <source>
        <dbReference type="PROSITE" id="PS51327"/>
    </source>
</evidence>
<dbReference type="PROSITE" id="PS51327">
    <property type="entry name" value="DICER_DSRBF"/>
    <property type="match status" value="1"/>
</dbReference>
<dbReference type="InterPro" id="IPR014001">
    <property type="entry name" value="Helicase_ATP-bd"/>
</dbReference>
<dbReference type="FunFam" id="1.10.1520.10:FF:000004">
    <property type="entry name" value="Endoribonuclease dicer-like 1"/>
    <property type="match status" value="1"/>
</dbReference>
<keyword evidence="7" id="KW-0677">Repeat</keyword>
<dbReference type="Pfam" id="PF02170">
    <property type="entry name" value="PAZ"/>
    <property type="match status" value="1"/>
</dbReference>
<comment type="cofactor">
    <cofactor evidence="1">
        <name>Mn(2+)</name>
        <dbReference type="ChEBI" id="CHEBI:29035"/>
    </cofactor>
</comment>